<dbReference type="CDD" id="cd17253">
    <property type="entry name" value="RMtype1_S_Eco933I-TRD2-CR2_like"/>
    <property type="match status" value="1"/>
</dbReference>
<dbReference type="Pfam" id="PF01420">
    <property type="entry name" value="Methylase_S"/>
    <property type="match status" value="2"/>
</dbReference>
<dbReference type="STRING" id="1058.SAMN05421783_103308"/>
<sequence>MKEGWEKKAVGEIAAHSLGKMLDKAKNKGEPKPYLRNLNVRWFDFDLSDVLEMRFLPEEATKYTAIKGDVLICEGGYPGRAAIWQRDEPIYFQKALHRVRFNEPERNKWFLYYLLSKDLDGTLRNHFNGAGIQHFTGEALAQFEVPLPLLPEQHRIVGILDEAFEGIATAKANAEKNLENARAVFESEMNAFFAKKGNGWKETHIGEQLTLQRGFDITKSEQVDGVVPVVSSGGIKSYHSNAIVSAPGVVIGRKGTLGKVFYLEKDFWPHDTTLWVKDFKGNNPKLIYYFFLGLDVKKFDSGAANPALNRNNIHPLLVNWPPISQQASIVSTLDSLSAETERLESIYKRKLSALDALKKSLLHDAFTGKL</sequence>
<dbReference type="EMBL" id="FNNZ01000003">
    <property type="protein sequence ID" value="SDW39230.1"/>
    <property type="molecule type" value="Genomic_DNA"/>
</dbReference>
<organism evidence="5 6">
    <name type="scientific">Thiocapsa roseopersicina</name>
    <dbReference type="NCBI Taxonomy" id="1058"/>
    <lineage>
        <taxon>Bacteria</taxon>
        <taxon>Pseudomonadati</taxon>
        <taxon>Pseudomonadota</taxon>
        <taxon>Gammaproteobacteria</taxon>
        <taxon>Chromatiales</taxon>
        <taxon>Chromatiaceae</taxon>
        <taxon>Thiocapsa</taxon>
    </lineage>
</organism>
<evidence type="ECO:0000256" key="1">
    <source>
        <dbReference type="ARBA" id="ARBA00010923"/>
    </source>
</evidence>
<keyword evidence="3" id="KW-0238">DNA-binding</keyword>
<gene>
    <name evidence="5" type="ORF">SAMN05421783_103308</name>
</gene>
<feature type="domain" description="Type I restriction modification DNA specificity" evidence="4">
    <location>
        <begin position="199"/>
        <end position="342"/>
    </location>
</feature>
<name>A0A1H2T5Y5_THIRO</name>
<dbReference type="CDD" id="cd17267">
    <property type="entry name" value="RMtype1_S_EcoAO83I-TRD1-CR1_like"/>
    <property type="match status" value="1"/>
</dbReference>
<dbReference type="PANTHER" id="PTHR30408">
    <property type="entry name" value="TYPE-1 RESTRICTION ENZYME ECOKI SPECIFICITY PROTEIN"/>
    <property type="match status" value="1"/>
</dbReference>
<dbReference type="InterPro" id="IPR052021">
    <property type="entry name" value="Type-I_RS_S_subunit"/>
</dbReference>
<evidence type="ECO:0000256" key="2">
    <source>
        <dbReference type="ARBA" id="ARBA00022747"/>
    </source>
</evidence>
<dbReference type="RefSeq" id="WP_217633659.1">
    <property type="nucleotide sequence ID" value="NZ_FNNZ01000003.1"/>
</dbReference>
<proteinExistence type="inferred from homology"/>
<keyword evidence="5" id="KW-0255">Endonuclease</keyword>
<keyword evidence="5" id="KW-0540">Nuclease</keyword>
<dbReference type="PANTHER" id="PTHR30408:SF13">
    <property type="entry name" value="TYPE I RESTRICTION ENZYME HINDI SPECIFICITY SUBUNIT"/>
    <property type="match status" value="1"/>
</dbReference>
<keyword evidence="5" id="KW-0378">Hydrolase</keyword>
<dbReference type="InterPro" id="IPR044946">
    <property type="entry name" value="Restrct_endonuc_typeI_TRD_sf"/>
</dbReference>
<dbReference type="Gene3D" id="3.90.220.20">
    <property type="entry name" value="DNA methylase specificity domains"/>
    <property type="match status" value="2"/>
</dbReference>
<comment type="similarity">
    <text evidence="1">Belongs to the type-I restriction system S methylase family.</text>
</comment>
<reference evidence="6" key="1">
    <citation type="submission" date="2016-10" db="EMBL/GenBank/DDBJ databases">
        <authorList>
            <person name="Varghese N."/>
            <person name="Submissions S."/>
        </authorList>
    </citation>
    <scope>NUCLEOTIDE SEQUENCE [LARGE SCALE GENOMIC DNA]</scope>
    <source>
        <strain evidence="6">DSM 217</strain>
    </source>
</reference>
<dbReference type="GO" id="GO:0003677">
    <property type="term" value="F:DNA binding"/>
    <property type="evidence" value="ECO:0007669"/>
    <property type="project" value="UniProtKB-KW"/>
</dbReference>
<dbReference type="Proteomes" id="UP000198816">
    <property type="component" value="Unassembled WGS sequence"/>
</dbReference>
<evidence type="ECO:0000259" key="4">
    <source>
        <dbReference type="Pfam" id="PF01420"/>
    </source>
</evidence>
<accession>A0A1H2T5Y5</accession>
<dbReference type="InterPro" id="IPR000055">
    <property type="entry name" value="Restrct_endonuc_typeI_TRD"/>
</dbReference>
<keyword evidence="2" id="KW-0680">Restriction system</keyword>
<dbReference type="AlphaFoldDB" id="A0A1H2T5Y5"/>
<dbReference type="GO" id="GO:0009307">
    <property type="term" value="P:DNA restriction-modification system"/>
    <property type="evidence" value="ECO:0007669"/>
    <property type="project" value="UniProtKB-KW"/>
</dbReference>
<feature type="domain" description="Type I restriction modification DNA specificity" evidence="4">
    <location>
        <begin position="3"/>
        <end position="171"/>
    </location>
</feature>
<dbReference type="SUPFAM" id="SSF116734">
    <property type="entry name" value="DNA methylase specificity domain"/>
    <property type="match status" value="2"/>
</dbReference>
<keyword evidence="6" id="KW-1185">Reference proteome</keyword>
<protein>
    <submittedName>
        <fullName evidence="5">Restriction endonuclease S subunit</fullName>
    </submittedName>
</protein>
<evidence type="ECO:0000256" key="3">
    <source>
        <dbReference type="ARBA" id="ARBA00023125"/>
    </source>
</evidence>
<dbReference type="GO" id="GO:0004519">
    <property type="term" value="F:endonuclease activity"/>
    <property type="evidence" value="ECO:0007669"/>
    <property type="project" value="UniProtKB-KW"/>
</dbReference>
<evidence type="ECO:0000313" key="5">
    <source>
        <dbReference type="EMBL" id="SDW39230.1"/>
    </source>
</evidence>
<evidence type="ECO:0000313" key="6">
    <source>
        <dbReference type="Proteomes" id="UP000198816"/>
    </source>
</evidence>